<dbReference type="PANTHER" id="PTHR11091:SF0">
    <property type="entry name" value="MALATE DEHYDROGENASE"/>
    <property type="match status" value="1"/>
</dbReference>
<dbReference type="Gene3D" id="3.30.1370.60">
    <property type="entry name" value="Hypothetical oxidoreductase yiak, domain 2"/>
    <property type="match status" value="1"/>
</dbReference>
<comment type="caution">
    <text evidence="3">The sequence shown here is derived from an EMBL/GenBank/DDBJ whole genome shotgun (WGS) entry which is preliminary data.</text>
</comment>
<name>A0ABP9V1H3_9BACT</name>
<gene>
    <name evidence="3" type="primary">yjmC</name>
    <name evidence="3" type="ORF">Rhal01_02732</name>
</gene>
<evidence type="ECO:0000256" key="2">
    <source>
        <dbReference type="ARBA" id="ARBA00023002"/>
    </source>
</evidence>
<dbReference type="Pfam" id="PF02615">
    <property type="entry name" value="Ldh_2"/>
    <property type="match status" value="1"/>
</dbReference>
<keyword evidence="2" id="KW-0560">Oxidoreductase</keyword>
<organism evidence="3 4">
    <name type="scientific">Rubritalea halochordaticola</name>
    <dbReference type="NCBI Taxonomy" id="714537"/>
    <lineage>
        <taxon>Bacteria</taxon>
        <taxon>Pseudomonadati</taxon>
        <taxon>Verrucomicrobiota</taxon>
        <taxon>Verrucomicrobiia</taxon>
        <taxon>Verrucomicrobiales</taxon>
        <taxon>Rubritaleaceae</taxon>
        <taxon>Rubritalea</taxon>
    </lineage>
</organism>
<evidence type="ECO:0000313" key="4">
    <source>
        <dbReference type="Proteomes" id="UP001424741"/>
    </source>
</evidence>
<protein>
    <submittedName>
        <fullName evidence="3">Oxidoreductase YjmC</fullName>
    </submittedName>
</protein>
<dbReference type="InterPro" id="IPR043143">
    <property type="entry name" value="Mal/L-sulf/L-lact_DH-like_NADP"/>
</dbReference>
<sequence>MRPQTNSKHYFFMNVIDVDAHNELVTAAYMARGYDEAESREAADMAAAATWHGNNTHNALKALHLDELFGSHVGGCVPSAEIEVLPSRFAASEVWNSNKKLGQAVAKRAFQRAMDLADEFGVGIVSVDNTFHYLWGGGYVIEAAKKGYIAYTNCTSTLAEVVPFMGKRPTLGTNPHTWGFPTQDILGFPICIDWATSTVAMGRVQQLAREGKELPPNAAVDADGNVTTDPNKVAALLPFGAHKGYGMSLINEFFGALIGTSLPTHRGRTAPTSGEKTSCAFYFQVIHPDALNAGNYAEGRTQMENLKACLDDILDGNEGAMLPGQLEANGAKRSEEAGGLIFTDAELEALNEIAAELGREPLKPINS</sequence>
<dbReference type="PANTHER" id="PTHR11091">
    <property type="entry name" value="OXIDOREDUCTASE-RELATED"/>
    <property type="match status" value="1"/>
</dbReference>
<reference evidence="3 4" key="1">
    <citation type="submission" date="2024-02" db="EMBL/GenBank/DDBJ databases">
        <title>Rubritalea halochordaticola NBRC 107102.</title>
        <authorList>
            <person name="Ichikawa N."/>
            <person name="Katano-Makiyama Y."/>
            <person name="Hidaka K."/>
        </authorList>
    </citation>
    <scope>NUCLEOTIDE SEQUENCE [LARGE SCALE GENOMIC DNA]</scope>
    <source>
        <strain evidence="3 4">NBRC 107102</strain>
    </source>
</reference>
<dbReference type="InterPro" id="IPR036111">
    <property type="entry name" value="Mal/L-sulfo/L-lacto_DH-like_sf"/>
</dbReference>
<accession>A0ABP9V1H3</accession>
<comment type="similarity">
    <text evidence="1">Belongs to the LDH2/MDH2 oxidoreductase family.</text>
</comment>
<proteinExistence type="inferred from homology"/>
<dbReference type="SUPFAM" id="SSF89733">
    <property type="entry name" value="L-sulfolactate dehydrogenase-like"/>
    <property type="match status" value="1"/>
</dbReference>
<dbReference type="EMBL" id="BAABRL010000008">
    <property type="protein sequence ID" value="GAA5496548.1"/>
    <property type="molecule type" value="Genomic_DNA"/>
</dbReference>
<evidence type="ECO:0000256" key="1">
    <source>
        <dbReference type="ARBA" id="ARBA00006056"/>
    </source>
</evidence>
<dbReference type="Gene3D" id="1.10.1530.10">
    <property type="match status" value="1"/>
</dbReference>
<evidence type="ECO:0000313" key="3">
    <source>
        <dbReference type="EMBL" id="GAA5496548.1"/>
    </source>
</evidence>
<dbReference type="Proteomes" id="UP001424741">
    <property type="component" value="Unassembled WGS sequence"/>
</dbReference>
<dbReference type="InterPro" id="IPR043144">
    <property type="entry name" value="Mal/L-sulf/L-lact_DH-like_ah"/>
</dbReference>
<keyword evidence="4" id="KW-1185">Reference proteome</keyword>
<dbReference type="InterPro" id="IPR003767">
    <property type="entry name" value="Malate/L-lactate_DH-like"/>
</dbReference>